<dbReference type="Proteomes" id="UP000553343">
    <property type="component" value="Unassembled WGS sequence"/>
</dbReference>
<protein>
    <submittedName>
        <fullName evidence="2">Uncharacterized protein</fullName>
    </submittedName>
</protein>
<keyword evidence="3" id="KW-1185">Reference proteome</keyword>
<accession>A0A850T260</accession>
<proteinExistence type="predicted"/>
<evidence type="ECO:0000313" key="2">
    <source>
        <dbReference type="EMBL" id="NWH06440.1"/>
    </source>
</evidence>
<name>A0A850T260_9BACT</name>
<feature type="transmembrane region" description="Helical" evidence="1">
    <location>
        <begin position="6"/>
        <end position="24"/>
    </location>
</feature>
<keyword evidence="1" id="KW-1133">Transmembrane helix</keyword>
<evidence type="ECO:0000256" key="1">
    <source>
        <dbReference type="SAM" id="Phobius"/>
    </source>
</evidence>
<dbReference type="AlphaFoldDB" id="A0A850T260"/>
<reference evidence="2 3" key="1">
    <citation type="submission" date="2020-06" db="EMBL/GenBank/DDBJ databases">
        <title>High-quality draft genome of sulfate reducer Desulfobacter latus type strain AcrS2 isolated from marine sediment.</title>
        <authorList>
            <person name="Hoppe M."/>
            <person name="Larsen C.K."/>
            <person name="Marshall I.P.G."/>
            <person name="Schramm A."/>
            <person name="Marietou A.G."/>
        </authorList>
    </citation>
    <scope>NUCLEOTIDE SEQUENCE [LARGE SCALE GENOMIC DNA]</scope>
    <source>
        <strain evidence="2 3">AcRS2</strain>
    </source>
</reference>
<dbReference type="EMBL" id="JACADJ010000076">
    <property type="protein sequence ID" value="NWH06440.1"/>
    <property type="molecule type" value="Genomic_DNA"/>
</dbReference>
<keyword evidence="1" id="KW-0472">Membrane</keyword>
<gene>
    <name evidence="2" type="ORF">HXW94_15865</name>
</gene>
<sequence>MGITITTNYFVTVFCIYGADWRFFKKFRLKKNEFFMEAQRLLMEDAKRKFFELGFSFINMMWLSSLSGLYFNFKLTLFFFGNSLNLFSHKATKAQRVKKPNRIFVSWWLCADFSIKAFNL</sequence>
<feature type="transmembrane region" description="Helical" evidence="1">
    <location>
        <begin position="50"/>
        <end position="71"/>
    </location>
</feature>
<keyword evidence="1" id="KW-0812">Transmembrane</keyword>
<dbReference type="RefSeq" id="WP_178367893.1">
    <property type="nucleotide sequence ID" value="NZ_JACADJ010000076.1"/>
</dbReference>
<organism evidence="2 3">
    <name type="scientific">Desulfobacter latus</name>
    <dbReference type="NCBI Taxonomy" id="2292"/>
    <lineage>
        <taxon>Bacteria</taxon>
        <taxon>Pseudomonadati</taxon>
        <taxon>Thermodesulfobacteriota</taxon>
        <taxon>Desulfobacteria</taxon>
        <taxon>Desulfobacterales</taxon>
        <taxon>Desulfobacteraceae</taxon>
        <taxon>Desulfobacter</taxon>
    </lineage>
</organism>
<comment type="caution">
    <text evidence="2">The sequence shown here is derived from an EMBL/GenBank/DDBJ whole genome shotgun (WGS) entry which is preliminary data.</text>
</comment>
<evidence type="ECO:0000313" key="3">
    <source>
        <dbReference type="Proteomes" id="UP000553343"/>
    </source>
</evidence>